<accession>A0A2M8J218</accession>
<comment type="cofactor">
    <cofactor evidence="1">
        <name>Zn(2+)</name>
        <dbReference type="ChEBI" id="CHEBI:29105"/>
    </cofactor>
</comment>
<proteinExistence type="inferred from homology"/>
<dbReference type="PANTHER" id="PTHR35005:SF1">
    <property type="entry name" value="2-AMINO-5-FORMYLAMINO-6-RIBOSYLAMINOPYRIMIDIN-4(3H)-ONE 5'-MONOPHOSPHATE DEFORMYLASE"/>
    <property type="match status" value="1"/>
</dbReference>
<organism evidence="6 7">
    <name type="scientific">Pseudooceanicola lipolyticus</name>
    <dbReference type="NCBI Taxonomy" id="2029104"/>
    <lineage>
        <taxon>Bacteria</taxon>
        <taxon>Pseudomonadati</taxon>
        <taxon>Pseudomonadota</taxon>
        <taxon>Alphaproteobacteria</taxon>
        <taxon>Rhodobacterales</taxon>
        <taxon>Paracoccaceae</taxon>
        <taxon>Pseudooceanicola</taxon>
    </lineage>
</organism>
<dbReference type="GO" id="GO:0009231">
    <property type="term" value="P:riboflavin biosynthetic process"/>
    <property type="evidence" value="ECO:0007669"/>
    <property type="project" value="TreeGrafter"/>
</dbReference>
<dbReference type="OrthoDB" id="9801445at2"/>
<keyword evidence="7" id="KW-1185">Reference proteome</keyword>
<evidence type="ECO:0000256" key="3">
    <source>
        <dbReference type="ARBA" id="ARBA00022801"/>
    </source>
</evidence>
<comment type="similarity">
    <text evidence="5">Belongs to the creatininase superfamily.</text>
</comment>
<keyword evidence="4" id="KW-0862">Zinc</keyword>
<evidence type="ECO:0000256" key="2">
    <source>
        <dbReference type="ARBA" id="ARBA00022723"/>
    </source>
</evidence>
<sequence length="257" mass="28455">MQRNIGQLTWTEVEALDLAKDGALVLPIGSIEQHGPHLSTDCDLVFADRFLDLALERLDQHTKVWRLPILPISKSNEHVGFAGTWYLSAETLMATLRDIARCAVNNGFRRLVLWNCHGGNRALLEVAARDLRIETGLMTFQVFASGVMPDPLDPLDAREPVYGIHAGEWETSVMLALAPDRVRLDRRNCEFPKFSSETLALELTSATVGWTSRDFQISGTWGDAAAATTERGQQRLTPLIDRLAAILTEIAGFEMGA</sequence>
<dbReference type="EMBL" id="PGTB01000030">
    <property type="protein sequence ID" value="PJE36815.1"/>
    <property type="molecule type" value="Genomic_DNA"/>
</dbReference>
<dbReference type="SUPFAM" id="SSF102215">
    <property type="entry name" value="Creatininase"/>
    <property type="match status" value="1"/>
</dbReference>
<dbReference type="Pfam" id="PF02633">
    <property type="entry name" value="Creatininase"/>
    <property type="match status" value="1"/>
</dbReference>
<dbReference type="GO" id="GO:0016811">
    <property type="term" value="F:hydrolase activity, acting on carbon-nitrogen (but not peptide) bonds, in linear amides"/>
    <property type="evidence" value="ECO:0007669"/>
    <property type="project" value="TreeGrafter"/>
</dbReference>
<dbReference type="PANTHER" id="PTHR35005">
    <property type="entry name" value="3-DEHYDRO-SCYLLO-INOSOSE HYDROLASE"/>
    <property type="match status" value="1"/>
</dbReference>
<keyword evidence="3" id="KW-0378">Hydrolase</keyword>
<dbReference type="GO" id="GO:0046872">
    <property type="term" value="F:metal ion binding"/>
    <property type="evidence" value="ECO:0007669"/>
    <property type="project" value="UniProtKB-KW"/>
</dbReference>
<comment type="caution">
    <text evidence="6">The sequence shown here is derived from an EMBL/GenBank/DDBJ whole genome shotgun (WGS) entry which is preliminary data.</text>
</comment>
<dbReference type="InterPro" id="IPR024087">
    <property type="entry name" value="Creatininase-like_sf"/>
</dbReference>
<evidence type="ECO:0000256" key="5">
    <source>
        <dbReference type="ARBA" id="ARBA00024029"/>
    </source>
</evidence>
<protein>
    <recommendedName>
        <fullName evidence="8">Creatininase</fullName>
    </recommendedName>
</protein>
<dbReference type="Proteomes" id="UP000231553">
    <property type="component" value="Unassembled WGS sequence"/>
</dbReference>
<evidence type="ECO:0000313" key="7">
    <source>
        <dbReference type="Proteomes" id="UP000231553"/>
    </source>
</evidence>
<dbReference type="InterPro" id="IPR003785">
    <property type="entry name" value="Creatininase/forma_Hydrolase"/>
</dbReference>
<name>A0A2M8J218_9RHOB</name>
<evidence type="ECO:0000313" key="6">
    <source>
        <dbReference type="EMBL" id="PJE36815.1"/>
    </source>
</evidence>
<dbReference type="AlphaFoldDB" id="A0A2M8J218"/>
<dbReference type="Gene3D" id="3.40.50.10310">
    <property type="entry name" value="Creatininase"/>
    <property type="match status" value="1"/>
</dbReference>
<keyword evidence="2" id="KW-0479">Metal-binding</keyword>
<evidence type="ECO:0000256" key="4">
    <source>
        <dbReference type="ARBA" id="ARBA00022833"/>
    </source>
</evidence>
<evidence type="ECO:0000256" key="1">
    <source>
        <dbReference type="ARBA" id="ARBA00001947"/>
    </source>
</evidence>
<evidence type="ECO:0008006" key="8">
    <source>
        <dbReference type="Google" id="ProtNLM"/>
    </source>
</evidence>
<reference evidence="6 7" key="1">
    <citation type="journal article" date="2018" name="Int. J. Syst. Evol. Microbiol.">
        <title>Pseudooceanicola lipolyticus sp. nov., a marine alphaproteobacterium, reclassification of Oceanicola flagellatus as Pseudooceanicola flagellatus comb. nov. and emended description of the genus Pseudooceanicola.</title>
        <authorList>
            <person name="Huang M.-M."/>
            <person name="Guo L.-L."/>
            <person name="Wu Y.-H."/>
            <person name="Lai Q.-L."/>
            <person name="Shao Z.-Z."/>
            <person name="Wang C.-S."/>
            <person name="Wu M."/>
            <person name="Xu X.-W."/>
        </authorList>
    </citation>
    <scope>NUCLEOTIDE SEQUENCE [LARGE SCALE GENOMIC DNA]</scope>
    <source>
        <strain evidence="6 7">157</strain>
    </source>
</reference>
<gene>
    <name evidence="6" type="ORF">CVM52_10230</name>
</gene>